<evidence type="ECO:0000259" key="1">
    <source>
        <dbReference type="SMART" id="SM01022"/>
    </source>
</evidence>
<dbReference type="Pfam" id="PF04266">
    <property type="entry name" value="ASCH"/>
    <property type="match status" value="1"/>
</dbReference>
<organism evidence="2 3">
    <name type="scientific">Saccharibacillus brassicae</name>
    <dbReference type="NCBI Taxonomy" id="2583377"/>
    <lineage>
        <taxon>Bacteria</taxon>
        <taxon>Bacillati</taxon>
        <taxon>Bacillota</taxon>
        <taxon>Bacilli</taxon>
        <taxon>Bacillales</taxon>
        <taxon>Paenibacillaceae</taxon>
        <taxon>Saccharibacillus</taxon>
    </lineage>
</organism>
<evidence type="ECO:0000313" key="2">
    <source>
        <dbReference type="EMBL" id="QDH22636.1"/>
    </source>
</evidence>
<dbReference type="AlphaFoldDB" id="A0A4Y6V1U8"/>
<protein>
    <submittedName>
        <fullName evidence="2">ASCH domain-containing protein</fullName>
    </submittedName>
</protein>
<accession>A0A4Y6V1U8</accession>
<name>A0A4Y6V1U8_SACBS</name>
<dbReference type="InterPro" id="IPR015947">
    <property type="entry name" value="PUA-like_sf"/>
</dbReference>
<keyword evidence="3" id="KW-1185">Reference proteome</keyword>
<dbReference type="Gene3D" id="2.30.130.30">
    <property type="entry name" value="Hypothetical protein"/>
    <property type="match status" value="1"/>
</dbReference>
<proteinExistence type="predicted"/>
<dbReference type="KEGG" id="saca:FFV09_18370"/>
<dbReference type="EMBL" id="CP041217">
    <property type="protein sequence ID" value="QDH22636.1"/>
    <property type="molecule type" value="Genomic_DNA"/>
</dbReference>
<dbReference type="CDD" id="cd06555">
    <property type="entry name" value="ASCH_PF0470_like"/>
    <property type="match status" value="1"/>
</dbReference>
<dbReference type="RefSeq" id="WP_141449178.1">
    <property type="nucleotide sequence ID" value="NZ_CP041217.1"/>
</dbReference>
<dbReference type="SUPFAM" id="SSF88697">
    <property type="entry name" value="PUA domain-like"/>
    <property type="match status" value="1"/>
</dbReference>
<dbReference type="Proteomes" id="UP000316968">
    <property type="component" value="Chromosome"/>
</dbReference>
<reference evidence="2 3" key="1">
    <citation type="submission" date="2019-06" db="EMBL/GenBank/DDBJ databases">
        <title>Saccharibacillus brassicae sp. nov., an endophytic bacterium isolated from Chinese cabbage seeds (Brassica pekinensis).</title>
        <authorList>
            <person name="Jiang L."/>
            <person name="Lee J."/>
            <person name="Kim S.W."/>
        </authorList>
    </citation>
    <scope>NUCLEOTIDE SEQUENCE [LARGE SCALE GENOMIC DNA]</scope>
    <source>
        <strain evidence="3">KCTC 43072 / ATSA2</strain>
    </source>
</reference>
<dbReference type="OrthoDB" id="9790388at2"/>
<evidence type="ECO:0000313" key="3">
    <source>
        <dbReference type="Proteomes" id="UP000316968"/>
    </source>
</evidence>
<feature type="domain" description="ASCH" evidence="1">
    <location>
        <begin position="5"/>
        <end position="114"/>
    </location>
</feature>
<sequence>MKHVMTLFPEYFNSTCSGRKQVEVRLNDEKRRVMNVGDTIQFECLPDRKRTVKAIVEELYKYETFEGLYQSIPFKDMDCEGWTMKEMIDGTYEIYTPEQERKWGVLGIRIRLKAEFEGADHIV</sequence>
<dbReference type="PIRSF" id="PIRSF016134">
    <property type="entry name" value="UCP016134"/>
    <property type="match status" value="1"/>
</dbReference>
<gene>
    <name evidence="2" type="ORF">FFV09_18370</name>
</gene>
<dbReference type="InterPro" id="IPR007374">
    <property type="entry name" value="ASCH_domain"/>
</dbReference>
<dbReference type="SMART" id="SM01022">
    <property type="entry name" value="ASCH"/>
    <property type="match status" value="1"/>
</dbReference>
<dbReference type="InterPro" id="IPR016645">
    <property type="entry name" value="UCP016134"/>
</dbReference>